<dbReference type="KEGG" id="kbi:30209508"/>
<keyword evidence="4" id="KW-1185">Reference proteome</keyword>
<dbReference type="GeneID" id="30209508"/>
<dbReference type="EMBL" id="KI894021">
    <property type="protein sequence ID" value="OCF25295.1"/>
    <property type="molecule type" value="Genomic_DNA"/>
</dbReference>
<feature type="region of interest" description="Disordered" evidence="1">
    <location>
        <begin position="82"/>
        <end position="123"/>
    </location>
</feature>
<sequence length="123" mass="13524">MPPKVEKETWNDDHTAILIRGIIRHCLHHRSELYQLPGLEGVSDHGGDRINKKVQQILKKVCEIYPNVKAGVVEEEMKLLSNVRSKGKGGNEGGSSPKENGGGGGSVNDTPKKRKVKDESDDE</sequence>
<dbReference type="OrthoDB" id="2562728at2759"/>
<evidence type="ECO:0000313" key="3">
    <source>
        <dbReference type="EMBL" id="WVW83962.1"/>
    </source>
</evidence>
<dbReference type="Proteomes" id="UP000092730">
    <property type="component" value="Chromosome 4"/>
</dbReference>
<evidence type="ECO:0000313" key="4">
    <source>
        <dbReference type="Proteomes" id="UP000092730"/>
    </source>
</evidence>
<reference evidence="2" key="3">
    <citation type="submission" date="2014-01" db="EMBL/GenBank/DDBJ databases">
        <title>Evolution of pathogenesis and genome organization in the Tremellales.</title>
        <authorList>
            <person name="Cuomo C."/>
            <person name="Litvintseva A."/>
            <person name="Heitman J."/>
            <person name="Chen Y."/>
            <person name="Sun S."/>
            <person name="Springer D."/>
            <person name="Dromer F."/>
            <person name="Young S."/>
            <person name="Zeng Q."/>
            <person name="Chapman S."/>
            <person name="Gujja S."/>
            <person name="Saif S."/>
            <person name="Birren B."/>
        </authorList>
    </citation>
    <scope>NUCLEOTIDE SEQUENCE</scope>
    <source>
        <strain evidence="2">CBS 10118</strain>
    </source>
</reference>
<gene>
    <name evidence="2" type="ORF">I302_05109</name>
    <name evidence="3" type="ORF">I302_105985</name>
</gene>
<dbReference type="AlphaFoldDB" id="A0A1B9G2Q4"/>
<proteinExistence type="predicted"/>
<reference evidence="3" key="4">
    <citation type="submission" date="2024-02" db="EMBL/GenBank/DDBJ databases">
        <title>Comparative genomics of Cryptococcus and Kwoniella reveals pathogenesis evolution and contrasting modes of karyotype evolution via chromosome fusion or intercentromeric recombination.</title>
        <authorList>
            <person name="Coelho M.A."/>
            <person name="David-Palma M."/>
            <person name="Shea T."/>
            <person name="Bowers K."/>
            <person name="McGinley-Smith S."/>
            <person name="Mohammad A.W."/>
            <person name="Gnirke A."/>
            <person name="Yurkov A.M."/>
            <person name="Nowrousian M."/>
            <person name="Sun S."/>
            <person name="Cuomo C.A."/>
            <person name="Heitman J."/>
        </authorList>
    </citation>
    <scope>NUCLEOTIDE SEQUENCE</scope>
    <source>
        <strain evidence="3">CBS 10118</strain>
    </source>
</reference>
<reference evidence="2" key="1">
    <citation type="submission" date="2013-07" db="EMBL/GenBank/DDBJ databases">
        <title>The Genome Sequence of Cryptococcus bestiolae CBS10118.</title>
        <authorList>
            <consortium name="The Broad Institute Genome Sequencing Platform"/>
            <person name="Cuomo C."/>
            <person name="Litvintseva A."/>
            <person name="Chen Y."/>
            <person name="Heitman J."/>
            <person name="Sun S."/>
            <person name="Springer D."/>
            <person name="Dromer F."/>
            <person name="Young S.K."/>
            <person name="Zeng Q."/>
            <person name="Gargeya S."/>
            <person name="Fitzgerald M."/>
            <person name="Abouelleil A."/>
            <person name="Alvarado L."/>
            <person name="Berlin A.M."/>
            <person name="Chapman S.B."/>
            <person name="Dewar J."/>
            <person name="Goldberg J."/>
            <person name="Griggs A."/>
            <person name="Gujja S."/>
            <person name="Hansen M."/>
            <person name="Howarth C."/>
            <person name="Imamovic A."/>
            <person name="Larimer J."/>
            <person name="McCowan C."/>
            <person name="Murphy C."/>
            <person name="Pearson M."/>
            <person name="Priest M."/>
            <person name="Roberts A."/>
            <person name="Saif S."/>
            <person name="Shea T."/>
            <person name="Sykes S."/>
            <person name="Wortman J."/>
            <person name="Nusbaum C."/>
            <person name="Birren B."/>
        </authorList>
    </citation>
    <scope>NUCLEOTIDE SEQUENCE [LARGE SCALE GENOMIC DNA]</scope>
    <source>
        <strain evidence="2">CBS 10118</strain>
    </source>
</reference>
<organism evidence="2">
    <name type="scientific">Kwoniella bestiolae CBS 10118</name>
    <dbReference type="NCBI Taxonomy" id="1296100"/>
    <lineage>
        <taxon>Eukaryota</taxon>
        <taxon>Fungi</taxon>
        <taxon>Dikarya</taxon>
        <taxon>Basidiomycota</taxon>
        <taxon>Agaricomycotina</taxon>
        <taxon>Tremellomycetes</taxon>
        <taxon>Tremellales</taxon>
        <taxon>Cryptococcaceae</taxon>
        <taxon>Kwoniella</taxon>
    </lineage>
</organism>
<accession>A0A1B9G2Q4</accession>
<dbReference type="EMBL" id="CP144544">
    <property type="protein sequence ID" value="WVW83962.1"/>
    <property type="molecule type" value="Genomic_DNA"/>
</dbReference>
<evidence type="ECO:0000256" key="1">
    <source>
        <dbReference type="SAM" id="MobiDB-lite"/>
    </source>
</evidence>
<dbReference type="VEuPathDB" id="FungiDB:I302_05109"/>
<protein>
    <submittedName>
        <fullName evidence="2">Uncharacterized protein</fullName>
    </submittedName>
</protein>
<name>A0A1B9G2Q4_9TREE</name>
<reference evidence="3" key="2">
    <citation type="submission" date="2013-07" db="EMBL/GenBank/DDBJ databases">
        <authorList>
            <consortium name="The Broad Institute Genome Sequencing Platform"/>
            <person name="Cuomo C."/>
            <person name="Litvintseva A."/>
            <person name="Chen Y."/>
            <person name="Heitman J."/>
            <person name="Sun S."/>
            <person name="Springer D."/>
            <person name="Dromer F."/>
            <person name="Young S.K."/>
            <person name="Zeng Q."/>
            <person name="Gargeya S."/>
            <person name="Fitzgerald M."/>
            <person name="Abouelleil A."/>
            <person name="Alvarado L."/>
            <person name="Berlin A.M."/>
            <person name="Chapman S.B."/>
            <person name="Dewar J."/>
            <person name="Goldberg J."/>
            <person name="Griggs A."/>
            <person name="Gujja S."/>
            <person name="Hansen M."/>
            <person name="Howarth C."/>
            <person name="Imamovic A."/>
            <person name="Larimer J."/>
            <person name="McCowan C."/>
            <person name="Murphy C."/>
            <person name="Pearson M."/>
            <person name="Priest M."/>
            <person name="Roberts A."/>
            <person name="Saif S."/>
            <person name="Shea T."/>
            <person name="Sykes S."/>
            <person name="Wortman J."/>
            <person name="Nusbaum C."/>
            <person name="Birren B."/>
        </authorList>
    </citation>
    <scope>NUCLEOTIDE SEQUENCE</scope>
    <source>
        <strain evidence="3">CBS 10118</strain>
    </source>
</reference>
<dbReference type="RefSeq" id="XP_019046365.1">
    <property type="nucleotide sequence ID" value="XM_019191735.1"/>
</dbReference>
<evidence type="ECO:0000313" key="2">
    <source>
        <dbReference type="EMBL" id="OCF25295.1"/>
    </source>
</evidence>